<dbReference type="GO" id="GO:0005737">
    <property type="term" value="C:cytoplasm"/>
    <property type="evidence" value="ECO:0007669"/>
    <property type="project" value="UniProtKB-SubCell"/>
</dbReference>
<dbReference type="Pfam" id="PF00106">
    <property type="entry name" value="adh_short"/>
    <property type="match status" value="1"/>
</dbReference>
<evidence type="ECO:0000313" key="7">
    <source>
        <dbReference type="Proteomes" id="UP000427769"/>
    </source>
</evidence>
<dbReference type="KEGG" id="dwd:DSCW_62650"/>
<comment type="subcellular location">
    <subcellularLocation>
        <location evidence="1">Cytoplasm</location>
    </subcellularLocation>
</comment>
<dbReference type="InterPro" id="IPR051721">
    <property type="entry name" value="Biopterin_syn/organic_redct"/>
</dbReference>
<keyword evidence="3" id="KW-0521">NADP</keyword>
<dbReference type="InterPro" id="IPR002347">
    <property type="entry name" value="SDR_fam"/>
</dbReference>
<dbReference type="PANTHER" id="PTHR44085">
    <property type="entry name" value="SEPIAPTERIN REDUCTASE"/>
    <property type="match status" value="1"/>
</dbReference>
<dbReference type="OrthoDB" id="9794387at2"/>
<name>A0A5K7ZCJ8_9BACT</name>
<dbReference type="RefSeq" id="WP_155307439.1">
    <property type="nucleotide sequence ID" value="NZ_AP021875.1"/>
</dbReference>
<evidence type="ECO:0000256" key="5">
    <source>
        <dbReference type="RuleBase" id="RU000363"/>
    </source>
</evidence>
<gene>
    <name evidence="6" type="primary">yueD</name>
    <name evidence="6" type="ORF">DSCW_62650</name>
</gene>
<evidence type="ECO:0000256" key="2">
    <source>
        <dbReference type="ARBA" id="ARBA00022490"/>
    </source>
</evidence>
<comment type="similarity">
    <text evidence="5">Belongs to the short-chain dehydrogenases/reductases (SDR) family.</text>
</comment>
<dbReference type="EMBL" id="AP021875">
    <property type="protein sequence ID" value="BBO78848.1"/>
    <property type="molecule type" value="Genomic_DNA"/>
</dbReference>
<dbReference type="Proteomes" id="UP000427769">
    <property type="component" value="Chromosome"/>
</dbReference>
<organism evidence="6 7">
    <name type="scientific">Desulfosarcina widdelii</name>
    <dbReference type="NCBI Taxonomy" id="947919"/>
    <lineage>
        <taxon>Bacteria</taxon>
        <taxon>Pseudomonadati</taxon>
        <taxon>Thermodesulfobacteriota</taxon>
        <taxon>Desulfobacteria</taxon>
        <taxon>Desulfobacterales</taxon>
        <taxon>Desulfosarcinaceae</taxon>
        <taxon>Desulfosarcina</taxon>
    </lineage>
</organism>
<evidence type="ECO:0000256" key="3">
    <source>
        <dbReference type="ARBA" id="ARBA00022857"/>
    </source>
</evidence>
<evidence type="ECO:0000256" key="4">
    <source>
        <dbReference type="ARBA" id="ARBA00023002"/>
    </source>
</evidence>
<proteinExistence type="inferred from homology"/>
<dbReference type="Gene3D" id="3.40.50.720">
    <property type="entry name" value="NAD(P)-binding Rossmann-like Domain"/>
    <property type="match status" value="1"/>
</dbReference>
<dbReference type="PANTHER" id="PTHR44085:SF2">
    <property type="entry name" value="SEPIAPTERIN REDUCTASE"/>
    <property type="match status" value="1"/>
</dbReference>
<dbReference type="SUPFAM" id="SSF51735">
    <property type="entry name" value="NAD(P)-binding Rossmann-fold domains"/>
    <property type="match status" value="1"/>
</dbReference>
<keyword evidence="2" id="KW-0963">Cytoplasm</keyword>
<dbReference type="PRINTS" id="PR00081">
    <property type="entry name" value="GDHRDH"/>
</dbReference>
<reference evidence="6 7" key="1">
    <citation type="submission" date="2019-11" db="EMBL/GenBank/DDBJ databases">
        <title>Comparative genomics of hydrocarbon-degrading Desulfosarcina strains.</title>
        <authorList>
            <person name="Watanabe M."/>
            <person name="Kojima H."/>
            <person name="Fukui M."/>
        </authorList>
    </citation>
    <scope>NUCLEOTIDE SEQUENCE [LARGE SCALE GENOMIC DNA]</scope>
    <source>
        <strain evidence="6 7">PP31</strain>
    </source>
</reference>
<evidence type="ECO:0000256" key="1">
    <source>
        <dbReference type="ARBA" id="ARBA00004496"/>
    </source>
</evidence>
<keyword evidence="7" id="KW-1185">Reference proteome</keyword>
<protein>
    <submittedName>
        <fullName evidence="6">Benzil reductase ((S)-benzoin forming)</fullName>
    </submittedName>
</protein>
<sequence length="252" mass="27153">MDSPSVEHLFIITGTTRGIGRALADQALALGDSFVVGFSRVDVFLEGNYQNIHVDLNAIETIGAAFDAIGLDSEIAGGLKKTVLINNAGVLDPIAPIIDCDTEALAGNIRVNLTAPMLLAHHFYRFSKAFPGKKCIVNITSGASKSPYFGWSAYGAAKAGLDMATRSMALEFSRIDPAFHVCAVAPGTVDTDMQAQIRKCTPEQFERVDKFMDLKANSALSTPRQTAVDLVRLIVEGRLENGGRYDLREMKG</sequence>
<dbReference type="AlphaFoldDB" id="A0A5K7ZCJ8"/>
<dbReference type="GO" id="GO:0004757">
    <property type="term" value="F:sepiapterin reductase (NADP+) activity"/>
    <property type="evidence" value="ECO:0007669"/>
    <property type="project" value="TreeGrafter"/>
</dbReference>
<evidence type="ECO:0000313" key="6">
    <source>
        <dbReference type="EMBL" id="BBO78848.1"/>
    </source>
</evidence>
<accession>A0A5K7ZCJ8</accession>
<keyword evidence="4" id="KW-0560">Oxidoreductase</keyword>
<dbReference type="GO" id="GO:0006729">
    <property type="term" value="P:tetrahydrobiopterin biosynthetic process"/>
    <property type="evidence" value="ECO:0007669"/>
    <property type="project" value="TreeGrafter"/>
</dbReference>
<dbReference type="InterPro" id="IPR036291">
    <property type="entry name" value="NAD(P)-bd_dom_sf"/>
</dbReference>
<dbReference type="PRINTS" id="PR00080">
    <property type="entry name" value="SDRFAMILY"/>
</dbReference>